<accession>A0A7H8XH15</accession>
<gene>
    <name evidence="3" type="ORF">HXZ27_07005</name>
</gene>
<proteinExistence type="predicted"/>
<dbReference type="KEGG" id="mcab:HXZ27_07005"/>
<feature type="compositionally biased region" description="Basic and acidic residues" evidence="1">
    <location>
        <begin position="179"/>
        <end position="202"/>
    </location>
</feature>
<evidence type="ECO:0000313" key="3">
    <source>
        <dbReference type="EMBL" id="QLD23995.1"/>
    </source>
</evidence>
<feature type="compositionally biased region" description="Pro residues" evidence="1">
    <location>
        <begin position="124"/>
        <end position="138"/>
    </location>
</feature>
<dbReference type="AlphaFoldDB" id="A0A7H8XH15"/>
<feature type="transmembrane region" description="Helical" evidence="2">
    <location>
        <begin position="54"/>
        <end position="74"/>
    </location>
</feature>
<feature type="region of interest" description="Disordered" evidence="1">
    <location>
        <begin position="173"/>
        <end position="221"/>
    </location>
</feature>
<dbReference type="Proteomes" id="UP000509335">
    <property type="component" value="Chromosome"/>
</dbReference>
<name>A0A7H8XH15_9ACTN</name>
<feature type="compositionally biased region" description="Basic and acidic residues" evidence="1">
    <location>
        <begin position="29"/>
        <end position="44"/>
    </location>
</feature>
<reference evidence="3 4" key="1">
    <citation type="submission" date="2020-07" db="EMBL/GenBank/DDBJ databases">
        <title>A bifunctional nitrone conjugated secondary metabolite targeting the ribosome.</title>
        <authorList>
            <person name="Limbrick E.M."/>
            <person name="Graf M."/>
            <person name="Derewacz D.K."/>
            <person name="Nguyen F."/>
            <person name="Spraggins J.M."/>
            <person name="Wieland M."/>
            <person name="Ynigez-Gutierrez A.E."/>
            <person name="Reisman B.J."/>
            <person name="Zinshteyn B."/>
            <person name="McCulloch K."/>
            <person name="Iverson T.M."/>
            <person name="Green R."/>
            <person name="Wilson D.N."/>
            <person name="Bachmann B.O."/>
        </authorList>
    </citation>
    <scope>NUCLEOTIDE SEQUENCE [LARGE SCALE GENOMIC DNA]</scope>
    <source>
        <strain evidence="4">aurantiaca</strain>
    </source>
</reference>
<keyword evidence="2" id="KW-1133">Transmembrane helix</keyword>
<evidence type="ECO:0000256" key="2">
    <source>
        <dbReference type="SAM" id="Phobius"/>
    </source>
</evidence>
<dbReference type="EMBL" id="CP058322">
    <property type="protein sequence ID" value="QLD23995.1"/>
    <property type="molecule type" value="Genomic_DNA"/>
</dbReference>
<feature type="region of interest" description="Disordered" evidence="1">
    <location>
        <begin position="79"/>
        <end position="140"/>
    </location>
</feature>
<sequence length="321" mass="33042">MGSGGQVAQEDLTRDVDPGGRGVSGPLRRAGEPVDGRTRSEQRRLARARQRRRWAVEGLVVVACLVALGVYAAAPDGPAAGPDDEAVLPAPAGRPSGGFPVADRPGSPADAATPGLRPRQRTPTAPPPSPSPSSPVAPQPAAVHLDVAQADVPAAVDLTAAGTRDWVHWGLRGPGSTVRKRDGSGEIADEGGRGDRVGHDVSPETFSWRDGAPVTSSSATTTGVSACGVGSGFALAVDGGGEARTVRLYAGLWMARGRLEARLSSGGGTAVRRLEDPHTTHTTEFTVRFRAPKGTKLLLTWTVEATFGGCGNVNLQAVALR</sequence>
<protein>
    <submittedName>
        <fullName evidence="3">Uncharacterized protein</fullName>
    </submittedName>
</protein>
<evidence type="ECO:0000313" key="4">
    <source>
        <dbReference type="Proteomes" id="UP000509335"/>
    </source>
</evidence>
<feature type="region of interest" description="Disordered" evidence="1">
    <location>
        <begin position="1"/>
        <end position="50"/>
    </location>
</feature>
<keyword evidence="2" id="KW-0472">Membrane</keyword>
<keyword evidence="2" id="KW-0812">Transmembrane</keyword>
<organism evidence="3 4">
    <name type="scientific">Micromonospora carbonacea</name>
    <dbReference type="NCBI Taxonomy" id="47853"/>
    <lineage>
        <taxon>Bacteria</taxon>
        <taxon>Bacillati</taxon>
        <taxon>Actinomycetota</taxon>
        <taxon>Actinomycetes</taxon>
        <taxon>Micromonosporales</taxon>
        <taxon>Micromonosporaceae</taxon>
        <taxon>Micromonospora</taxon>
    </lineage>
</organism>
<evidence type="ECO:0000256" key="1">
    <source>
        <dbReference type="SAM" id="MobiDB-lite"/>
    </source>
</evidence>